<dbReference type="Proteomes" id="UP000271193">
    <property type="component" value="Chromosome"/>
</dbReference>
<dbReference type="InterPro" id="IPR058792">
    <property type="entry name" value="Beta-barrel_RND_2"/>
</dbReference>
<dbReference type="PANTHER" id="PTHR30097:SF15">
    <property type="entry name" value="CATION EFFLUX SYSTEM PROTEIN CUSB"/>
    <property type="match status" value="1"/>
</dbReference>
<dbReference type="Pfam" id="PF25869">
    <property type="entry name" value="3HB_CusB"/>
    <property type="match status" value="1"/>
</dbReference>
<dbReference type="Pfam" id="PF19335">
    <property type="entry name" value="HMBD"/>
    <property type="match status" value="1"/>
</dbReference>
<proteinExistence type="predicted"/>
<dbReference type="Pfam" id="PF25919">
    <property type="entry name" value="BSH_CusB"/>
    <property type="match status" value="1"/>
</dbReference>
<evidence type="ECO:0000313" key="8">
    <source>
        <dbReference type="EMBL" id="AZB25339.1"/>
    </source>
</evidence>
<protein>
    <submittedName>
        <fullName evidence="8">Efflux RND transporter periplasmic adaptor subunit</fullName>
    </submittedName>
</protein>
<sequence>MKYIICFLMIILVLYSCNNNTDKTSHPDNSHTAKNSPTYTCPMHPEVTSNKPGKCPKCGMELVQKTVNTNETESIELNTLLKPTNEFVISDIPTIRMQSEHKDITVQALGNIAYDTRQTGNISARISGRIEKLYIRYKFQKIAKGQKVMDIYSPELMEAQVNLLFLLKNDATNNMMINAAKQKLLLLGMSENQLQSIIQKGKPDLSVSVYSNYAGHIHETGTAGSMGSSTSPSNSMGEISETSSELSLKEGMYVQKGQTIFNVFNPGKSWVLLNIFPEDVPLVKTGQTVSIIPEVAPEKKFIGTIGFIEPFFRPGSKTLSVRVYFDNNRMQLPIGSQVKSEISTAGISGNWIPKEAVISLGLTKVILKKVDRGFIVNKIETGNEANGYIEVLQGLLPVEEIAGNAQYLMDSESFVRTKNN</sequence>
<keyword evidence="3" id="KW-0732">Signal</keyword>
<feature type="domain" description="CusB-like beta-barrel" evidence="7">
    <location>
        <begin position="270"/>
        <end position="342"/>
    </location>
</feature>
<dbReference type="GeneID" id="99065622"/>
<feature type="domain" description="Heavy metal binding" evidence="4">
    <location>
        <begin position="39"/>
        <end position="65"/>
    </location>
</feature>
<evidence type="ECO:0000313" key="9">
    <source>
        <dbReference type="Proteomes" id="UP000271193"/>
    </source>
</evidence>
<dbReference type="OrthoDB" id="998050at2"/>
<evidence type="ECO:0000259" key="7">
    <source>
        <dbReference type="Pfam" id="PF25954"/>
    </source>
</evidence>
<feature type="signal peptide" evidence="3">
    <location>
        <begin position="1"/>
        <end position="18"/>
    </location>
</feature>
<dbReference type="InterPro" id="IPR058791">
    <property type="entry name" value="3HB_CusB"/>
</dbReference>
<dbReference type="KEGG" id="cben:EG339_12495"/>
<keyword evidence="1" id="KW-0813">Transport</keyword>
<dbReference type="InterPro" id="IPR045800">
    <property type="entry name" value="HMBD"/>
</dbReference>
<dbReference type="GO" id="GO:0060003">
    <property type="term" value="P:copper ion export"/>
    <property type="evidence" value="ECO:0007669"/>
    <property type="project" value="TreeGrafter"/>
</dbReference>
<dbReference type="GO" id="GO:0046914">
    <property type="term" value="F:transition metal ion binding"/>
    <property type="evidence" value="ECO:0007669"/>
    <property type="project" value="TreeGrafter"/>
</dbReference>
<evidence type="ECO:0000259" key="4">
    <source>
        <dbReference type="Pfam" id="PF19335"/>
    </source>
</evidence>
<evidence type="ECO:0000259" key="6">
    <source>
        <dbReference type="Pfam" id="PF25919"/>
    </source>
</evidence>
<dbReference type="PANTHER" id="PTHR30097">
    <property type="entry name" value="CATION EFFLUX SYSTEM PROTEIN CUSB"/>
    <property type="match status" value="1"/>
</dbReference>
<dbReference type="Gene3D" id="2.40.420.20">
    <property type="match status" value="1"/>
</dbReference>
<evidence type="ECO:0000256" key="3">
    <source>
        <dbReference type="SAM" id="SignalP"/>
    </source>
</evidence>
<gene>
    <name evidence="8" type="ORF">EG339_12495</name>
</gene>
<feature type="chain" id="PRO_5017927398" evidence="3">
    <location>
        <begin position="19"/>
        <end position="420"/>
    </location>
</feature>
<feature type="domain" description="CusB-like three alpha-helical bundle" evidence="5">
    <location>
        <begin position="155"/>
        <end position="203"/>
    </location>
</feature>
<dbReference type="EMBL" id="CP033932">
    <property type="protein sequence ID" value="AZB25339.1"/>
    <property type="molecule type" value="Genomic_DNA"/>
</dbReference>
<dbReference type="GO" id="GO:0015679">
    <property type="term" value="P:plasma membrane copper ion transport"/>
    <property type="evidence" value="ECO:0007669"/>
    <property type="project" value="TreeGrafter"/>
</dbReference>
<evidence type="ECO:0000259" key="5">
    <source>
        <dbReference type="Pfam" id="PF25869"/>
    </source>
</evidence>
<accession>A0A3G6U2V1</accession>
<feature type="domain" description="CusB-like barrel-sandwich hybrid" evidence="6">
    <location>
        <begin position="122"/>
        <end position="263"/>
    </location>
</feature>
<evidence type="ECO:0000256" key="2">
    <source>
        <dbReference type="SAM" id="MobiDB-lite"/>
    </source>
</evidence>
<reference evidence="9" key="1">
    <citation type="submission" date="2018-11" db="EMBL/GenBank/DDBJ databases">
        <title>Proposal to divide the Flavobacteriaceae and reorganize its genera based on Amino Acid Identity values calculated from whole genome sequences.</title>
        <authorList>
            <person name="Nicholson A.C."/>
            <person name="Gulvik C.A."/>
            <person name="Whitney A.M."/>
            <person name="Humrighouse B.W."/>
            <person name="Bell M."/>
            <person name="Holmes B."/>
            <person name="Steigerwalt A.G."/>
            <person name="Villarma A."/>
            <person name="Sheth M."/>
            <person name="Batra D."/>
            <person name="Pryor J."/>
            <person name="Bernardet J.-F."/>
            <person name="Hugo C."/>
            <person name="Kampfer P."/>
            <person name="Newman J."/>
            <person name="McQuiston J.R."/>
        </authorList>
    </citation>
    <scope>NUCLEOTIDE SEQUENCE [LARGE SCALE GENOMIC DNA]</scope>
    <source>
        <strain evidence="9">G0229</strain>
    </source>
</reference>
<dbReference type="Gene3D" id="6.10.140.730">
    <property type="match status" value="1"/>
</dbReference>
<dbReference type="InterPro" id="IPR051909">
    <property type="entry name" value="MFP_Cation_Efflux"/>
</dbReference>
<name>A0A3G6U2V1_9FLAO</name>
<dbReference type="Pfam" id="PF25954">
    <property type="entry name" value="Beta-barrel_RND_2"/>
    <property type="match status" value="1"/>
</dbReference>
<feature type="compositionally biased region" description="Low complexity" evidence="2">
    <location>
        <begin position="221"/>
        <end position="237"/>
    </location>
</feature>
<dbReference type="PROSITE" id="PS51257">
    <property type="entry name" value="PROKAR_LIPOPROTEIN"/>
    <property type="match status" value="1"/>
</dbReference>
<evidence type="ECO:0000256" key="1">
    <source>
        <dbReference type="ARBA" id="ARBA00022448"/>
    </source>
</evidence>
<keyword evidence="9" id="KW-1185">Reference proteome</keyword>
<dbReference type="RefSeq" id="WP_105603046.1">
    <property type="nucleotide sequence ID" value="NZ_CP033931.1"/>
</dbReference>
<organism evidence="8 9">
    <name type="scientific">Chryseobacterium bernardetii</name>
    <dbReference type="NCBI Taxonomy" id="1241978"/>
    <lineage>
        <taxon>Bacteria</taxon>
        <taxon>Pseudomonadati</taxon>
        <taxon>Bacteroidota</taxon>
        <taxon>Flavobacteriia</taxon>
        <taxon>Flavobacteriales</taxon>
        <taxon>Weeksellaceae</taxon>
        <taxon>Chryseobacterium group</taxon>
        <taxon>Chryseobacterium</taxon>
    </lineage>
</organism>
<dbReference type="InterPro" id="IPR058790">
    <property type="entry name" value="BSH_CusB"/>
</dbReference>
<dbReference type="Gene3D" id="2.40.30.170">
    <property type="match status" value="1"/>
</dbReference>
<dbReference type="AlphaFoldDB" id="A0A3G6U2V1"/>
<feature type="region of interest" description="Disordered" evidence="2">
    <location>
        <begin position="221"/>
        <end position="241"/>
    </location>
</feature>
<dbReference type="GO" id="GO:0030288">
    <property type="term" value="C:outer membrane-bounded periplasmic space"/>
    <property type="evidence" value="ECO:0007669"/>
    <property type="project" value="TreeGrafter"/>
</dbReference>